<feature type="binding site" evidence="2">
    <location>
        <position position="39"/>
    </location>
    <ligand>
        <name>CoA</name>
        <dbReference type="ChEBI" id="CHEBI:57287"/>
    </ligand>
</feature>
<dbReference type="Pfam" id="PF17837">
    <property type="entry name" value="4PPT_N"/>
    <property type="match status" value="1"/>
</dbReference>
<comment type="caution">
    <text evidence="6">The sequence shown here is derived from an EMBL/GenBank/DDBJ whole genome shotgun (WGS) entry which is preliminary data.</text>
</comment>
<dbReference type="InterPro" id="IPR003542">
    <property type="entry name" value="Enbac_synth_compD-like"/>
</dbReference>
<dbReference type="AlphaFoldDB" id="A0A561E8I6"/>
<dbReference type="SUPFAM" id="SSF56214">
    <property type="entry name" value="4'-phosphopantetheinyl transferase"/>
    <property type="match status" value="1"/>
</dbReference>
<dbReference type="EMBL" id="VIVQ01000001">
    <property type="protein sequence ID" value="TWE11921.1"/>
    <property type="molecule type" value="Genomic_DNA"/>
</dbReference>
<evidence type="ECO:0000313" key="7">
    <source>
        <dbReference type="Proteomes" id="UP000318297"/>
    </source>
</evidence>
<proteinExistence type="predicted"/>
<dbReference type="GO" id="GO:0009239">
    <property type="term" value="P:enterobactin biosynthetic process"/>
    <property type="evidence" value="ECO:0007669"/>
    <property type="project" value="InterPro"/>
</dbReference>
<evidence type="ECO:0000256" key="2">
    <source>
        <dbReference type="PIRSR" id="PIRSR603542-1"/>
    </source>
</evidence>
<dbReference type="PANTHER" id="PTHR38096">
    <property type="entry name" value="ENTEROBACTIN SYNTHASE COMPONENT D"/>
    <property type="match status" value="1"/>
</dbReference>
<feature type="binding site" evidence="3">
    <location>
        <position position="109"/>
    </location>
    <ligand>
        <name>Mg(2+)</name>
        <dbReference type="ChEBI" id="CHEBI:18420"/>
    </ligand>
</feature>
<feature type="domain" description="4'-phosphopantetheinyl transferase" evidence="4">
    <location>
        <begin position="103"/>
        <end position="170"/>
    </location>
</feature>
<organism evidence="6 7">
    <name type="scientific">Rudaeicoccus suwonensis</name>
    <dbReference type="NCBI Taxonomy" id="657409"/>
    <lineage>
        <taxon>Bacteria</taxon>
        <taxon>Bacillati</taxon>
        <taxon>Actinomycetota</taxon>
        <taxon>Actinomycetes</taxon>
        <taxon>Micrococcales</taxon>
        <taxon>Dermacoccaceae</taxon>
        <taxon>Rudaeicoccus</taxon>
    </lineage>
</organism>
<dbReference type="InterPro" id="IPR037143">
    <property type="entry name" value="4-PPantetheinyl_Trfase_dom_sf"/>
</dbReference>
<feature type="binding site" evidence="2">
    <location>
        <begin position="85"/>
        <end position="86"/>
    </location>
    <ligand>
        <name>CoA</name>
        <dbReference type="ChEBI" id="CHEBI:57287"/>
    </ligand>
</feature>
<feature type="domain" description="4'-phosphopantetheinyl transferase N-terminal" evidence="5">
    <location>
        <begin position="32"/>
        <end position="96"/>
    </location>
</feature>
<feature type="binding site" evidence="2">
    <location>
        <position position="107"/>
    </location>
    <ligand>
        <name>CoA</name>
        <dbReference type="ChEBI" id="CHEBI:57287"/>
    </ligand>
</feature>
<dbReference type="Pfam" id="PF01648">
    <property type="entry name" value="ACPS"/>
    <property type="match status" value="1"/>
</dbReference>
<reference evidence="6 7" key="1">
    <citation type="submission" date="2019-06" db="EMBL/GenBank/DDBJ databases">
        <title>Sequencing the genomes of 1000 actinobacteria strains.</title>
        <authorList>
            <person name="Klenk H.-P."/>
        </authorList>
    </citation>
    <scope>NUCLEOTIDE SEQUENCE [LARGE SCALE GENOMIC DNA]</scope>
    <source>
        <strain evidence="6 7">DSM 19560</strain>
    </source>
</reference>
<dbReference type="GO" id="GO:0005886">
    <property type="term" value="C:plasma membrane"/>
    <property type="evidence" value="ECO:0007669"/>
    <property type="project" value="TreeGrafter"/>
</dbReference>
<gene>
    <name evidence="6" type="ORF">BKA23_0714</name>
</gene>
<evidence type="ECO:0000256" key="1">
    <source>
        <dbReference type="ARBA" id="ARBA00022679"/>
    </source>
</evidence>
<keyword evidence="1 6" id="KW-0808">Transferase</keyword>
<evidence type="ECO:0000256" key="3">
    <source>
        <dbReference type="PIRSR" id="PIRSR603542-2"/>
    </source>
</evidence>
<evidence type="ECO:0000259" key="4">
    <source>
        <dbReference type="Pfam" id="PF01648"/>
    </source>
</evidence>
<dbReference type="Proteomes" id="UP000318297">
    <property type="component" value="Unassembled WGS sequence"/>
</dbReference>
<dbReference type="GO" id="GO:0009366">
    <property type="term" value="C:enterobactin synthetase complex"/>
    <property type="evidence" value="ECO:0007669"/>
    <property type="project" value="InterPro"/>
</dbReference>
<dbReference type="PRINTS" id="PR01399">
    <property type="entry name" value="ENTSNTHTASED"/>
</dbReference>
<feature type="binding site" evidence="2">
    <location>
        <position position="144"/>
    </location>
    <ligand>
        <name>CoA</name>
        <dbReference type="ChEBI" id="CHEBI:57287"/>
    </ligand>
</feature>
<feature type="binding site" evidence="3">
    <location>
        <position position="107"/>
    </location>
    <ligand>
        <name>Mg(2+)</name>
        <dbReference type="ChEBI" id="CHEBI:18420"/>
    </ligand>
</feature>
<comment type="cofactor">
    <cofactor evidence="3">
        <name>Mg(2+)</name>
        <dbReference type="ChEBI" id="CHEBI:18420"/>
    </cofactor>
</comment>
<keyword evidence="7" id="KW-1185">Reference proteome</keyword>
<dbReference type="OrthoDB" id="8210607at2"/>
<feature type="binding site" evidence="2">
    <location>
        <position position="158"/>
    </location>
    <ligand>
        <name>CoA</name>
        <dbReference type="ChEBI" id="CHEBI:57287"/>
    </ligand>
</feature>
<dbReference type="GO" id="GO:0008897">
    <property type="term" value="F:holo-[acyl-carrier-protein] synthase activity"/>
    <property type="evidence" value="ECO:0007669"/>
    <property type="project" value="InterPro"/>
</dbReference>
<keyword evidence="3" id="KW-0479">Metal-binding</keyword>
<protein>
    <submittedName>
        <fullName evidence="6">4'-phosphopantetheinyl transferase EntD</fullName>
    </submittedName>
</protein>
<dbReference type="InterPro" id="IPR041354">
    <property type="entry name" value="4PPT_N"/>
</dbReference>
<accession>A0A561E8I6</accession>
<evidence type="ECO:0000259" key="5">
    <source>
        <dbReference type="Pfam" id="PF17837"/>
    </source>
</evidence>
<dbReference type="PANTHER" id="PTHR38096:SF1">
    <property type="entry name" value="ENTEROBACTIN SYNTHASE COMPONENT D"/>
    <property type="match status" value="1"/>
</dbReference>
<feature type="binding site" evidence="3">
    <location>
        <position position="108"/>
    </location>
    <ligand>
        <name>Mg(2+)</name>
        <dbReference type="ChEBI" id="CHEBI:18420"/>
    </ligand>
</feature>
<sequence length="209" mass="22791">MSMRMLLPTSFAVCETSGDIPAALPEFESVVTTSAQAARRAEFATGRWCARRALGDLDPAAAHQAVPVGDDRAPVWPPDVVGSITHCTGLRSAVVARRRDVVAVGVDAEPARPLPLDAVEVILRTNERQYAESALSTVVFTVKEALFKAWWPLTRTWLDFQQARVTLGDGTADVDVLTAHPDWPTGRAQVRWSMHDGLIRTAVWIPAEP</sequence>
<dbReference type="GO" id="GO:0000287">
    <property type="term" value="F:magnesium ion binding"/>
    <property type="evidence" value="ECO:0007669"/>
    <property type="project" value="InterPro"/>
</dbReference>
<feature type="binding site" evidence="2">
    <location>
        <position position="148"/>
    </location>
    <ligand>
        <name>CoA</name>
        <dbReference type="ChEBI" id="CHEBI:57287"/>
    </ligand>
</feature>
<dbReference type="InterPro" id="IPR008278">
    <property type="entry name" value="4-PPantetheinyl_Trfase_dom"/>
</dbReference>
<evidence type="ECO:0000313" key="6">
    <source>
        <dbReference type="EMBL" id="TWE11921.1"/>
    </source>
</evidence>
<keyword evidence="3" id="KW-0460">Magnesium</keyword>
<name>A0A561E8I6_9MICO</name>
<feature type="binding site" evidence="2">
    <location>
        <position position="47"/>
    </location>
    <ligand>
        <name>CoA</name>
        <dbReference type="ChEBI" id="CHEBI:57287"/>
    </ligand>
</feature>